<evidence type="ECO:0000313" key="1">
    <source>
        <dbReference type="EMBL" id="MES1919542.1"/>
    </source>
</evidence>
<name>A0ABV2AIT5_9EUKA</name>
<evidence type="ECO:0000313" key="2">
    <source>
        <dbReference type="Proteomes" id="UP001439008"/>
    </source>
</evidence>
<gene>
    <name evidence="1" type="ORF">MHBO_001354</name>
</gene>
<dbReference type="EMBL" id="JBDODL010000321">
    <property type="protein sequence ID" value="MES1919542.1"/>
    <property type="molecule type" value="Genomic_DNA"/>
</dbReference>
<accession>A0ABV2AIT5</accession>
<protein>
    <recommendedName>
        <fullName evidence="3">LAGLIDADG homing endonuclease</fullName>
    </recommendedName>
</protein>
<keyword evidence="2" id="KW-1185">Reference proteome</keyword>
<organism evidence="1 2">
    <name type="scientific">Bonamia ostreae</name>
    <dbReference type="NCBI Taxonomy" id="126728"/>
    <lineage>
        <taxon>Eukaryota</taxon>
        <taxon>Sar</taxon>
        <taxon>Rhizaria</taxon>
        <taxon>Endomyxa</taxon>
        <taxon>Ascetosporea</taxon>
        <taxon>Haplosporida</taxon>
        <taxon>Bonamia</taxon>
    </lineage>
</organism>
<sequence>MPGFFVYKGFDIPVIRRQTKSKNGKNAAEKITFPKEIEFILFAFKHFAIEKTDSEMALKLIAQLRAIVSKYPNYSNLVVLREQIAKIAVDSKRKEAFLKKLSVKTTKPVFKEV</sequence>
<reference evidence="1 2" key="1">
    <citation type="journal article" date="2024" name="BMC Biol.">
        <title>Comparative genomics of Ascetosporea gives new insight into the evolutionary basis for animal parasitism in Rhizaria.</title>
        <authorList>
            <person name="Hiltunen Thoren M."/>
            <person name="Onut-Brannstrom I."/>
            <person name="Alfjorden A."/>
            <person name="Peckova H."/>
            <person name="Swords F."/>
            <person name="Hooper C."/>
            <person name="Holzer A.S."/>
            <person name="Bass D."/>
            <person name="Burki F."/>
        </authorList>
    </citation>
    <scope>NUCLEOTIDE SEQUENCE [LARGE SCALE GENOMIC DNA]</scope>
    <source>
        <strain evidence="1">20-A016</strain>
    </source>
</reference>
<proteinExistence type="predicted"/>
<comment type="caution">
    <text evidence="1">The sequence shown here is derived from an EMBL/GenBank/DDBJ whole genome shotgun (WGS) entry which is preliminary data.</text>
</comment>
<evidence type="ECO:0008006" key="3">
    <source>
        <dbReference type="Google" id="ProtNLM"/>
    </source>
</evidence>
<dbReference type="Proteomes" id="UP001439008">
    <property type="component" value="Unassembled WGS sequence"/>
</dbReference>